<keyword evidence="5" id="KW-0902">Two-component regulatory system</keyword>
<keyword evidence="3" id="KW-0678">Repressor</keyword>
<evidence type="ECO:0000256" key="9">
    <source>
        <dbReference type="ARBA" id="ARBA00023159"/>
    </source>
</evidence>
<sequence length="224" mass="26186">MNSILIVEDDTQLNKLFSTVLTRHNYHVYSAYNGEEALEIIDNQHIDLIISDIMMPKIDGYELIESLRDAKYETPVLMITAKDSYQMLEKGFDIGTDDYMVKPINVNELVLRVRALLKRAKIAVEKKIELENTTLDYDSLTVFFDDQAVVLPQKEFQILYKLASYPNKIFTRQQLMDEFWGLESHTDERTIDVHVNRIRERLKEVMDFQLVTVRGLGYKVVKQS</sequence>
<dbReference type="SMART" id="SM00448">
    <property type="entry name" value="REC"/>
    <property type="match status" value="1"/>
</dbReference>
<dbReference type="InterPro" id="IPR001867">
    <property type="entry name" value="OmpR/PhoB-type_DNA-bd"/>
</dbReference>
<evidence type="ECO:0000256" key="11">
    <source>
        <dbReference type="ARBA" id="ARBA00023316"/>
    </source>
</evidence>
<dbReference type="GO" id="GO:0000156">
    <property type="term" value="F:phosphorelay response regulator activity"/>
    <property type="evidence" value="ECO:0007669"/>
    <property type="project" value="TreeGrafter"/>
</dbReference>
<organism evidence="18 19">
    <name type="scientific">Vagococcus xieshaowenii</name>
    <dbReference type="NCBI Taxonomy" id="2562451"/>
    <lineage>
        <taxon>Bacteria</taxon>
        <taxon>Bacillati</taxon>
        <taxon>Bacillota</taxon>
        <taxon>Bacilli</taxon>
        <taxon>Lactobacillales</taxon>
        <taxon>Enterococcaceae</taxon>
        <taxon>Vagococcus</taxon>
    </lineage>
</organism>
<keyword evidence="7" id="KW-0843">Virulence</keyword>
<evidence type="ECO:0000256" key="5">
    <source>
        <dbReference type="ARBA" id="ARBA00023012"/>
    </source>
</evidence>
<protein>
    <recommendedName>
        <fullName evidence="13">Heme response regulator HssR</fullName>
    </recommendedName>
</protein>
<dbReference type="InterPro" id="IPR001789">
    <property type="entry name" value="Sig_transdc_resp-reg_receiver"/>
</dbReference>
<comment type="function">
    <text evidence="12">Member of the two-component regulatory system HssS/HssR involved in intracellular heme homeostasis and tempering of staphylococcal virulence. Phosphorylated HssR binds to a direct repeat sequence within hrtAB promoter and activates the expression of hrtAB, an efflux pump, in response to extracellular heme, hemin, hemoglobin or blood.</text>
</comment>
<feature type="domain" description="Response regulatory" evidence="16">
    <location>
        <begin position="3"/>
        <end position="117"/>
    </location>
</feature>
<evidence type="ECO:0000256" key="15">
    <source>
        <dbReference type="PROSITE-ProRule" id="PRU01091"/>
    </source>
</evidence>
<gene>
    <name evidence="18" type="ORF">E4031_05815</name>
</gene>
<dbReference type="CDD" id="cd00383">
    <property type="entry name" value="trans_reg_C"/>
    <property type="match status" value="1"/>
</dbReference>
<dbReference type="InterPro" id="IPR039420">
    <property type="entry name" value="WalR-like"/>
</dbReference>
<feature type="modified residue" description="4-aspartylphosphate" evidence="14">
    <location>
        <position position="52"/>
    </location>
</feature>
<dbReference type="Pfam" id="PF00072">
    <property type="entry name" value="Response_reg"/>
    <property type="match status" value="1"/>
</dbReference>
<dbReference type="PROSITE" id="PS50110">
    <property type="entry name" value="RESPONSE_REGULATORY"/>
    <property type="match status" value="1"/>
</dbReference>
<dbReference type="InterPro" id="IPR036388">
    <property type="entry name" value="WH-like_DNA-bd_sf"/>
</dbReference>
<evidence type="ECO:0000256" key="1">
    <source>
        <dbReference type="ARBA" id="ARBA00004496"/>
    </source>
</evidence>
<evidence type="ECO:0000256" key="13">
    <source>
        <dbReference type="ARBA" id="ARBA00039976"/>
    </source>
</evidence>
<keyword evidence="2" id="KW-0963">Cytoplasm</keyword>
<dbReference type="Gene3D" id="6.10.250.690">
    <property type="match status" value="1"/>
</dbReference>
<keyword evidence="11" id="KW-0961">Cell wall biogenesis/degradation</keyword>
<dbReference type="FunFam" id="3.40.50.2300:FF:000001">
    <property type="entry name" value="DNA-binding response regulator PhoB"/>
    <property type="match status" value="1"/>
</dbReference>
<dbReference type="Gene3D" id="3.40.50.2300">
    <property type="match status" value="1"/>
</dbReference>
<dbReference type="AlphaFoldDB" id="A0AAJ5EE07"/>
<dbReference type="SMART" id="SM00862">
    <property type="entry name" value="Trans_reg_C"/>
    <property type="match status" value="1"/>
</dbReference>
<dbReference type="GO" id="GO:0032993">
    <property type="term" value="C:protein-DNA complex"/>
    <property type="evidence" value="ECO:0007669"/>
    <property type="project" value="TreeGrafter"/>
</dbReference>
<accession>A0AAJ5EE07</accession>
<feature type="DNA-binding region" description="OmpR/PhoB-type" evidence="15">
    <location>
        <begin position="125"/>
        <end position="222"/>
    </location>
</feature>
<keyword evidence="6" id="KW-0805">Transcription regulation</keyword>
<keyword evidence="8 15" id="KW-0238">DNA-binding</keyword>
<evidence type="ECO:0000256" key="6">
    <source>
        <dbReference type="ARBA" id="ARBA00023015"/>
    </source>
</evidence>
<keyword evidence="4 14" id="KW-0597">Phosphoprotein</keyword>
<proteinExistence type="predicted"/>
<evidence type="ECO:0000256" key="8">
    <source>
        <dbReference type="ARBA" id="ARBA00023125"/>
    </source>
</evidence>
<evidence type="ECO:0000313" key="18">
    <source>
        <dbReference type="EMBL" id="TFZ40900.1"/>
    </source>
</evidence>
<dbReference type="Proteomes" id="UP000297725">
    <property type="component" value="Unassembled WGS sequence"/>
</dbReference>
<evidence type="ECO:0000256" key="3">
    <source>
        <dbReference type="ARBA" id="ARBA00022491"/>
    </source>
</evidence>
<dbReference type="EMBL" id="SRHU01000023">
    <property type="protein sequence ID" value="TFZ40900.1"/>
    <property type="molecule type" value="Genomic_DNA"/>
</dbReference>
<evidence type="ECO:0000256" key="10">
    <source>
        <dbReference type="ARBA" id="ARBA00023163"/>
    </source>
</evidence>
<evidence type="ECO:0000259" key="16">
    <source>
        <dbReference type="PROSITE" id="PS50110"/>
    </source>
</evidence>
<keyword evidence="10" id="KW-0804">Transcription</keyword>
<evidence type="ECO:0000259" key="17">
    <source>
        <dbReference type="PROSITE" id="PS51755"/>
    </source>
</evidence>
<comment type="caution">
    <text evidence="18">The sequence shown here is derived from an EMBL/GenBank/DDBJ whole genome shotgun (WGS) entry which is preliminary data.</text>
</comment>
<evidence type="ECO:0000313" key="19">
    <source>
        <dbReference type="Proteomes" id="UP000297725"/>
    </source>
</evidence>
<dbReference type="SUPFAM" id="SSF52172">
    <property type="entry name" value="CheY-like"/>
    <property type="match status" value="1"/>
</dbReference>
<dbReference type="Gene3D" id="1.10.10.10">
    <property type="entry name" value="Winged helix-like DNA-binding domain superfamily/Winged helix DNA-binding domain"/>
    <property type="match status" value="1"/>
</dbReference>
<dbReference type="RefSeq" id="WP_135254505.1">
    <property type="nucleotide sequence ID" value="NZ_SRHU01000023.1"/>
</dbReference>
<dbReference type="GO" id="GO:0005829">
    <property type="term" value="C:cytosol"/>
    <property type="evidence" value="ECO:0007669"/>
    <property type="project" value="TreeGrafter"/>
</dbReference>
<evidence type="ECO:0000256" key="12">
    <source>
        <dbReference type="ARBA" id="ARBA00037471"/>
    </source>
</evidence>
<dbReference type="GO" id="GO:0006355">
    <property type="term" value="P:regulation of DNA-templated transcription"/>
    <property type="evidence" value="ECO:0007669"/>
    <property type="project" value="InterPro"/>
</dbReference>
<dbReference type="Pfam" id="PF00486">
    <property type="entry name" value="Trans_reg_C"/>
    <property type="match status" value="1"/>
</dbReference>
<dbReference type="GO" id="GO:0000976">
    <property type="term" value="F:transcription cis-regulatory region binding"/>
    <property type="evidence" value="ECO:0007669"/>
    <property type="project" value="TreeGrafter"/>
</dbReference>
<evidence type="ECO:0000256" key="2">
    <source>
        <dbReference type="ARBA" id="ARBA00022490"/>
    </source>
</evidence>
<dbReference type="InterPro" id="IPR011006">
    <property type="entry name" value="CheY-like_superfamily"/>
</dbReference>
<dbReference type="GO" id="GO:0071555">
    <property type="term" value="P:cell wall organization"/>
    <property type="evidence" value="ECO:0007669"/>
    <property type="project" value="UniProtKB-KW"/>
</dbReference>
<dbReference type="PANTHER" id="PTHR48111">
    <property type="entry name" value="REGULATOR OF RPOS"/>
    <property type="match status" value="1"/>
</dbReference>
<feature type="domain" description="OmpR/PhoB-type" evidence="17">
    <location>
        <begin position="125"/>
        <end position="222"/>
    </location>
</feature>
<evidence type="ECO:0000256" key="7">
    <source>
        <dbReference type="ARBA" id="ARBA00023026"/>
    </source>
</evidence>
<dbReference type="PROSITE" id="PS51755">
    <property type="entry name" value="OMPR_PHOB"/>
    <property type="match status" value="1"/>
</dbReference>
<dbReference type="PANTHER" id="PTHR48111:SF49">
    <property type="entry name" value="HEME RESPONSE REGULATOR HSSR"/>
    <property type="match status" value="1"/>
</dbReference>
<reference evidence="18 19" key="1">
    <citation type="submission" date="2019-03" db="EMBL/GenBank/DDBJ databases">
        <title>Vagococcus sp. was isolated fron gut of Carduelis flavirostris.</title>
        <authorList>
            <person name="Ge Y."/>
        </authorList>
    </citation>
    <scope>NUCLEOTIDE SEQUENCE [LARGE SCALE GENOMIC DNA]</scope>
    <source>
        <strain evidence="18 19">CF-210</strain>
    </source>
</reference>
<evidence type="ECO:0000256" key="4">
    <source>
        <dbReference type="ARBA" id="ARBA00022553"/>
    </source>
</evidence>
<evidence type="ECO:0000256" key="14">
    <source>
        <dbReference type="PROSITE-ProRule" id="PRU00169"/>
    </source>
</evidence>
<name>A0AAJ5EE07_9ENTE</name>
<keyword evidence="9" id="KW-0010">Activator</keyword>
<comment type="subcellular location">
    <subcellularLocation>
        <location evidence="1">Cytoplasm</location>
    </subcellularLocation>
</comment>